<comment type="caution">
    <text evidence="2">The sequence shown here is derived from an EMBL/GenBank/DDBJ whole genome shotgun (WGS) entry which is preliminary data.</text>
</comment>
<proteinExistence type="predicted"/>
<organism evidence="2 3">
    <name type="scientific">Actinomadura barringtoniae</name>
    <dbReference type="NCBI Taxonomy" id="1427535"/>
    <lineage>
        <taxon>Bacteria</taxon>
        <taxon>Bacillati</taxon>
        <taxon>Actinomycetota</taxon>
        <taxon>Actinomycetes</taxon>
        <taxon>Streptosporangiales</taxon>
        <taxon>Thermomonosporaceae</taxon>
        <taxon>Actinomadura</taxon>
    </lineage>
</organism>
<dbReference type="Gene3D" id="3.90.180.10">
    <property type="entry name" value="Medium-chain alcohol dehydrogenases, catalytic domain"/>
    <property type="match status" value="1"/>
</dbReference>
<dbReference type="InterPro" id="IPR011032">
    <property type="entry name" value="GroES-like_sf"/>
</dbReference>
<dbReference type="InterPro" id="IPR052733">
    <property type="entry name" value="Chloroplast_QOR"/>
</dbReference>
<dbReference type="SUPFAM" id="SSF50129">
    <property type="entry name" value="GroES-like"/>
    <property type="match status" value="1"/>
</dbReference>
<dbReference type="AlphaFoldDB" id="A0A939PT68"/>
<sequence>MKAVLADEHGSAEVLRVADLPVPQPSEGQIQVRVAAAALNPADLKMLAGPTPLHFPHVPGSDFAGTVSEIGPGVNRFSVGDEVFGYALPTPDAAGLVSDPPSVTTGTMAEYAVFEADTPALAFRPEALPAARAAALPTAGLTALPVIRALETSRRTDSPDRGKTVKVLVIGAAGGVGSVLVPLLAEAGAHVIATALLEDQEYVRRLGAREFIDYWAVDTIDETLRRHPDGVDAVVNLGLPGDSLTYAERAIRRRGILLNVTFPQPDPADFRADLTVETLLAWAGPGDLDALAEKAAEGVMPDTAGRVFALGEGAEAYDVLQNEHTRGKIIVVMPVGDGR</sequence>
<reference evidence="2" key="1">
    <citation type="submission" date="2021-03" db="EMBL/GenBank/DDBJ databases">
        <authorList>
            <person name="Kanchanasin P."/>
            <person name="Saeng-In P."/>
            <person name="Phongsopitanun W."/>
            <person name="Yuki M."/>
            <person name="Kudo T."/>
            <person name="Ohkuma M."/>
            <person name="Tanasupawat S."/>
        </authorList>
    </citation>
    <scope>NUCLEOTIDE SEQUENCE</scope>
    <source>
        <strain evidence="2">GKU 128</strain>
    </source>
</reference>
<dbReference type="Proteomes" id="UP000669179">
    <property type="component" value="Unassembled WGS sequence"/>
</dbReference>
<evidence type="ECO:0000313" key="2">
    <source>
        <dbReference type="EMBL" id="MBO2455853.1"/>
    </source>
</evidence>
<dbReference type="SUPFAM" id="SSF51735">
    <property type="entry name" value="NAD(P)-binding Rossmann-fold domains"/>
    <property type="match status" value="1"/>
</dbReference>
<dbReference type="PANTHER" id="PTHR44013">
    <property type="entry name" value="ZINC-TYPE ALCOHOL DEHYDROGENASE-LIKE PROTEIN C16A3.02C"/>
    <property type="match status" value="1"/>
</dbReference>
<dbReference type="PANTHER" id="PTHR44013:SF1">
    <property type="entry name" value="ZINC-TYPE ALCOHOL DEHYDROGENASE-LIKE PROTEIN C16A3.02C"/>
    <property type="match status" value="1"/>
</dbReference>
<evidence type="ECO:0000313" key="3">
    <source>
        <dbReference type="Proteomes" id="UP000669179"/>
    </source>
</evidence>
<name>A0A939PT68_9ACTN</name>
<dbReference type="CDD" id="cd05289">
    <property type="entry name" value="MDR_like_2"/>
    <property type="match status" value="1"/>
</dbReference>
<dbReference type="InterPro" id="IPR036291">
    <property type="entry name" value="NAD(P)-bd_dom_sf"/>
</dbReference>
<dbReference type="Gene3D" id="3.40.50.720">
    <property type="entry name" value="NAD(P)-binding Rossmann-like Domain"/>
    <property type="match status" value="1"/>
</dbReference>
<gene>
    <name evidence="2" type="ORF">J4573_52875</name>
</gene>
<dbReference type="RefSeq" id="WP_208264092.1">
    <property type="nucleotide sequence ID" value="NZ_JAGEOJ010000044.1"/>
</dbReference>
<accession>A0A939PT68</accession>
<dbReference type="EMBL" id="JAGEOJ010000044">
    <property type="protein sequence ID" value="MBO2455853.1"/>
    <property type="molecule type" value="Genomic_DNA"/>
</dbReference>
<protein>
    <submittedName>
        <fullName evidence="2">NADP-dependent oxidoreductase</fullName>
    </submittedName>
</protein>
<dbReference type="InterPro" id="IPR020843">
    <property type="entry name" value="ER"/>
</dbReference>
<dbReference type="SMART" id="SM00829">
    <property type="entry name" value="PKS_ER"/>
    <property type="match status" value="1"/>
</dbReference>
<keyword evidence="3" id="KW-1185">Reference proteome</keyword>
<feature type="domain" description="Enoyl reductase (ER)" evidence="1">
    <location>
        <begin position="10"/>
        <end position="331"/>
    </location>
</feature>
<dbReference type="Pfam" id="PF08240">
    <property type="entry name" value="ADH_N"/>
    <property type="match status" value="1"/>
</dbReference>
<dbReference type="Pfam" id="PF13602">
    <property type="entry name" value="ADH_zinc_N_2"/>
    <property type="match status" value="1"/>
</dbReference>
<dbReference type="GO" id="GO:0016491">
    <property type="term" value="F:oxidoreductase activity"/>
    <property type="evidence" value="ECO:0007669"/>
    <property type="project" value="InterPro"/>
</dbReference>
<dbReference type="InterPro" id="IPR013154">
    <property type="entry name" value="ADH-like_N"/>
</dbReference>
<evidence type="ECO:0000259" key="1">
    <source>
        <dbReference type="SMART" id="SM00829"/>
    </source>
</evidence>